<gene>
    <name evidence="1" type="ORF">I4F81_005202</name>
</gene>
<protein>
    <submittedName>
        <fullName evidence="1">Uncharacterized protein</fullName>
    </submittedName>
</protein>
<reference evidence="1" key="1">
    <citation type="submission" date="2019-11" db="EMBL/GenBank/DDBJ databases">
        <title>Nori genome reveals adaptations in red seaweeds to the harsh intertidal environment.</title>
        <authorList>
            <person name="Wang D."/>
            <person name="Mao Y."/>
        </authorList>
    </citation>
    <scope>NUCLEOTIDE SEQUENCE</scope>
    <source>
        <tissue evidence="1">Gametophyte</tissue>
    </source>
</reference>
<comment type="caution">
    <text evidence="1">The sequence shown here is derived from an EMBL/GenBank/DDBJ whole genome shotgun (WGS) entry which is preliminary data.</text>
</comment>
<dbReference type="Proteomes" id="UP000798662">
    <property type="component" value="Chromosome 1"/>
</dbReference>
<name>A0ACC3BXH3_PYRYE</name>
<accession>A0ACC3BXH3</accession>
<proteinExistence type="predicted"/>
<organism evidence="1 2">
    <name type="scientific">Pyropia yezoensis</name>
    <name type="common">Susabi-nori</name>
    <name type="synonym">Porphyra yezoensis</name>
    <dbReference type="NCBI Taxonomy" id="2788"/>
    <lineage>
        <taxon>Eukaryota</taxon>
        <taxon>Rhodophyta</taxon>
        <taxon>Bangiophyceae</taxon>
        <taxon>Bangiales</taxon>
        <taxon>Bangiaceae</taxon>
        <taxon>Pyropia</taxon>
    </lineage>
</organism>
<sequence length="146" mass="14792">MVWASHPLTWLGREGGEPGPAPVAVAHGYAGSLAAAYMAARAAGAVAPIADLVTPTVTMESQRDGTIRGVPALTAYCEAKGAAPGTWGDPVPVVGDDGAPTDGRVRVDGVVTWLGVRMRVAAVFGCEGGRIAWIGVGRSGWKALTA</sequence>
<dbReference type="EMBL" id="CM020618">
    <property type="protein sequence ID" value="KAK1862634.1"/>
    <property type="molecule type" value="Genomic_DNA"/>
</dbReference>
<keyword evidence="2" id="KW-1185">Reference proteome</keyword>
<evidence type="ECO:0000313" key="2">
    <source>
        <dbReference type="Proteomes" id="UP000798662"/>
    </source>
</evidence>
<evidence type="ECO:0000313" key="1">
    <source>
        <dbReference type="EMBL" id="KAK1862634.1"/>
    </source>
</evidence>